<comment type="similarity">
    <text evidence="7">Belongs to the binding-protein-dependent transport system permease family.</text>
</comment>
<comment type="subcellular location">
    <subcellularLocation>
        <location evidence="1 7">Cell membrane</location>
        <topology evidence="1 7">Multi-pass membrane protein</topology>
    </subcellularLocation>
</comment>
<reference evidence="10" key="1">
    <citation type="journal article" date="2019" name="Int. J. Syst. Evol. Microbiol.">
        <title>The Global Catalogue of Microorganisms (GCM) 10K type strain sequencing project: providing services to taxonomists for standard genome sequencing and annotation.</title>
        <authorList>
            <consortium name="The Broad Institute Genomics Platform"/>
            <consortium name="The Broad Institute Genome Sequencing Center for Infectious Disease"/>
            <person name="Wu L."/>
            <person name="Ma J."/>
        </authorList>
    </citation>
    <scope>NUCLEOTIDE SEQUENCE [LARGE SCALE GENOMIC DNA]</scope>
    <source>
        <strain evidence="10">KCTC 3950</strain>
    </source>
</reference>
<feature type="transmembrane region" description="Helical" evidence="7">
    <location>
        <begin position="113"/>
        <end position="132"/>
    </location>
</feature>
<evidence type="ECO:0000256" key="7">
    <source>
        <dbReference type="RuleBase" id="RU363032"/>
    </source>
</evidence>
<comment type="caution">
    <text evidence="9">The sequence shown here is derived from an EMBL/GenBank/DDBJ whole genome shotgun (WGS) entry which is preliminary data.</text>
</comment>
<evidence type="ECO:0000256" key="5">
    <source>
        <dbReference type="ARBA" id="ARBA00022989"/>
    </source>
</evidence>
<keyword evidence="10" id="KW-1185">Reference proteome</keyword>
<feature type="domain" description="ABC transmembrane type-1" evidence="8">
    <location>
        <begin position="75"/>
        <end position="279"/>
    </location>
</feature>
<sequence length="294" mass="33447">MGTGFMRTVRTFDVINILFLLFISLVSFVPILHTIALSLSKSYMVEAGMVGFFPKGWNIHAYERLLDDKQFLVSFWVSVKRVALTVVSSFIVTLLLAFPLSRDPKQFILRNPVMWLLIFTLLFNGGLIPFYMTVRDLGLYDTMGALVLPMIVNVFNVILVVNFFRSIPKELDECSSMDGAGPFRMLISIYLPLSLPVLATISLFSIVNTWNEYLFGLIFTRSQELMPLQTYLQTVFVKLDPTRMTIEQIKEAGLISNKSLNAAKILLSLLPIFIVYPFMQRFFIHGIVLGSVKE</sequence>
<feature type="transmembrane region" description="Helical" evidence="7">
    <location>
        <begin position="82"/>
        <end position="101"/>
    </location>
</feature>
<feature type="transmembrane region" description="Helical" evidence="7">
    <location>
        <begin position="144"/>
        <end position="164"/>
    </location>
</feature>
<dbReference type="EMBL" id="JBHUME010000010">
    <property type="protein sequence ID" value="MFD2614094.1"/>
    <property type="molecule type" value="Genomic_DNA"/>
</dbReference>
<dbReference type="InterPro" id="IPR000515">
    <property type="entry name" value="MetI-like"/>
</dbReference>
<feature type="transmembrane region" description="Helical" evidence="7">
    <location>
        <begin position="12"/>
        <end position="36"/>
    </location>
</feature>
<evidence type="ECO:0000313" key="10">
    <source>
        <dbReference type="Proteomes" id="UP001597541"/>
    </source>
</evidence>
<dbReference type="PANTHER" id="PTHR43744:SF9">
    <property type="entry name" value="POLYGALACTURONAN_RHAMNOGALACTURONAN TRANSPORT SYSTEM PERMEASE PROTEIN YTCP"/>
    <property type="match status" value="1"/>
</dbReference>
<feature type="transmembrane region" description="Helical" evidence="7">
    <location>
        <begin position="262"/>
        <end position="279"/>
    </location>
</feature>
<dbReference type="Pfam" id="PF00528">
    <property type="entry name" value="BPD_transp_1"/>
    <property type="match status" value="1"/>
</dbReference>
<dbReference type="PANTHER" id="PTHR43744">
    <property type="entry name" value="ABC TRANSPORTER PERMEASE PROTEIN MG189-RELATED-RELATED"/>
    <property type="match status" value="1"/>
</dbReference>
<keyword evidence="6 7" id="KW-0472">Membrane</keyword>
<keyword evidence="4 7" id="KW-0812">Transmembrane</keyword>
<dbReference type="Gene3D" id="1.10.3720.10">
    <property type="entry name" value="MetI-like"/>
    <property type="match status" value="1"/>
</dbReference>
<dbReference type="SUPFAM" id="SSF161098">
    <property type="entry name" value="MetI-like"/>
    <property type="match status" value="1"/>
</dbReference>
<feature type="transmembrane region" description="Helical" evidence="7">
    <location>
        <begin position="185"/>
        <end position="207"/>
    </location>
</feature>
<name>A0ABW5PG33_9BACL</name>
<evidence type="ECO:0000313" key="9">
    <source>
        <dbReference type="EMBL" id="MFD2614094.1"/>
    </source>
</evidence>
<dbReference type="RefSeq" id="WP_377604588.1">
    <property type="nucleotide sequence ID" value="NZ_JBHUME010000010.1"/>
</dbReference>
<protein>
    <submittedName>
        <fullName evidence="9">Carbohydrate ABC transporter permease</fullName>
    </submittedName>
</protein>
<keyword evidence="3" id="KW-1003">Cell membrane</keyword>
<gene>
    <name evidence="9" type="ORF">ACFSUF_16935</name>
</gene>
<organism evidence="9 10">
    <name type="scientific">Paenibacillus gansuensis</name>
    <dbReference type="NCBI Taxonomy" id="306542"/>
    <lineage>
        <taxon>Bacteria</taxon>
        <taxon>Bacillati</taxon>
        <taxon>Bacillota</taxon>
        <taxon>Bacilli</taxon>
        <taxon>Bacillales</taxon>
        <taxon>Paenibacillaceae</taxon>
        <taxon>Paenibacillus</taxon>
    </lineage>
</organism>
<keyword evidence="2 7" id="KW-0813">Transport</keyword>
<accession>A0ABW5PG33</accession>
<evidence type="ECO:0000256" key="1">
    <source>
        <dbReference type="ARBA" id="ARBA00004651"/>
    </source>
</evidence>
<dbReference type="CDD" id="cd06261">
    <property type="entry name" value="TM_PBP2"/>
    <property type="match status" value="1"/>
</dbReference>
<evidence type="ECO:0000259" key="8">
    <source>
        <dbReference type="PROSITE" id="PS50928"/>
    </source>
</evidence>
<evidence type="ECO:0000256" key="4">
    <source>
        <dbReference type="ARBA" id="ARBA00022692"/>
    </source>
</evidence>
<proteinExistence type="inferred from homology"/>
<evidence type="ECO:0000256" key="2">
    <source>
        <dbReference type="ARBA" id="ARBA00022448"/>
    </source>
</evidence>
<evidence type="ECO:0000256" key="3">
    <source>
        <dbReference type="ARBA" id="ARBA00022475"/>
    </source>
</evidence>
<dbReference type="Proteomes" id="UP001597541">
    <property type="component" value="Unassembled WGS sequence"/>
</dbReference>
<keyword evidence="5 7" id="KW-1133">Transmembrane helix</keyword>
<dbReference type="PROSITE" id="PS50928">
    <property type="entry name" value="ABC_TM1"/>
    <property type="match status" value="1"/>
</dbReference>
<dbReference type="InterPro" id="IPR035906">
    <property type="entry name" value="MetI-like_sf"/>
</dbReference>
<evidence type="ECO:0000256" key="6">
    <source>
        <dbReference type="ARBA" id="ARBA00023136"/>
    </source>
</evidence>